<name>A0AA38SNK1_9ASTR</name>
<dbReference type="EMBL" id="JARYMX010000006">
    <property type="protein sequence ID" value="KAJ9546000.1"/>
    <property type="molecule type" value="Genomic_DNA"/>
</dbReference>
<dbReference type="InterPro" id="IPR013083">
    <property type="entry name" value="Znf_RING/FYVE/PHD"/>
</dbReference>
<dbReference type="SUPFAM" id="SSF57850">
    <property type="entry name" value="RING/U-box"/>
    <property type="match status" value="1"/>
</dbReference>
<evidence type="ECO:0000313" key="8">
    <source>
        <dbReference type="Proteomes" id="UP001172457"/>
    </source>
</evidence>
<dbReference type="PANTHER" id="PTHR45969">
    <property type="entry name" value="RING ZINC FINGER PROTEIN-RELATED"/>
    <property type="match status" value="1"/>
</dbReference>
<dbReference type="SMART" id="SM00184">
    <property type="entry name" value="RING"/>
    <property type="match status" value="1"/>
</dbReference>
<dbReference type="Gene3D" id="3.30.40.10">
    <property type="entry name" value="Zinc/RING finger domain, C3HC4 (zinc finger)"/>
    <property type="match status" value="1"/>
</dbReference>
<keyword evidence="5" id="KW-0732">Signal</keyword>
<evidence type="ECO:0000256" key="5">
    <source>
        <dbReference type="SAM" id="SignalP"/>
    </source>
</evidence>
<dbReference type="AlphaFoldDB" id="A0AA38SNK1"/>
<keyword evidence="2 4" id="KW-0863">Zinc-finger</keyword>
<dbReference type="GO" id="GO:0061630">
    <property type="term" value="F:ubiquitin protein ligase activity"/>
    <property type="evidence" value="ECO:0007669"/>
    <property type="project" value="TreeGrafter"/>
</dbReference>
<keyword evidence="1" id="KW-0479">Metal-binding</keyword>
<accession>A0AA38SNK1</accession>
<dbReference type="GO" id="GO:0008270">
    <property type="term" value="F:zinc ion binding"/>
    <property type="evidence" value="ECO:0007669"/>
    <property type="project" value="UniProtKB-KW"/>
</dbReference>
<dbReference type="InterPro" id="IPR001841">
    <property type="entry name" value="Znf_RING"/>
</dbReference>
<feature type="chain" id="PRO_5041312369" description="RING-type domain-containing protein" evidence="5">
    <location>
        <begin position="21"/>
        <end position="188"/>
    </location>
</feature>
<keyword evidence="8" id="KW-1185">Reference proteome</keyword>
<evidence type="ECO:0000256" key="1">
    <source>
        <dbReference type="ARBA" id="ARBA00022723"/>
    </source>
</evidence>
<dbReference type="SMART" id="SM01197">
    <property type="entry name" value="FANCL_C"/>
    <property type="match status" value="1"/>
</dbReference>
<dbReference type="Pfam" id="PF13639">
    <property type="entry name" value="zf-RING_2"/>
    <property type="match status" value="1"/>
</dbReference>
<dbReference type="GO" id="GO:0016567">
    <property type="term" value="P:protein ubiquitination"/>
    <property type="evidence" value="ECO:0007669"/>
    <property type="project" value="TreeGrafter"/>
</dbReference>
<keyword evidence="3" id="KW-0862">Zinc</keyword>
<evidence type="ECO:0000256" key="4">
    <source>
        <dbReference type="PROSITE-ProRule" id="PRU00175"/>
    </source>
</evidence>
<dbReference type="Proteomes" id="UP001172457">
    <property type="component" value="Chromosome 6"/>
</dbReference>
<dbReference type="PROSITE" id="PS50089">
    <property type="entry name" value="ZF_RING_2"/>
    <property type="match status" value="1"/>
</dbReference>
<evidence type="ECO:0000256" key="2">
    <source>
        <dbReference type="ARBA" id="ARBA00022771"/>
    </source>
</evidence>
<comment type="caution">
    <text evidence="7">The sequence shown here is derived from an EMBL/GenBank/DDBJ whole genome shotgun (WGS) entry which is preliminary data.</text>
</comment>
<evidence type="ECO:0000259" key="6">
    <source>
        <dbReference type="PROSITE" id="PS50089"/>
    </source>
</evidence>
<protein>
    <recommendedName>
        <fullName evidence="6">RING-type domain-containing protein</fullName>
    </recommendedName>
</protein>
<gene>
    <name evidence="7" type="ORF">OSB04_025707</name>
</gene>
<dbReference type="PANTHER" id="PTHR45969:SF9">
    <property type="entry name" value="RING-TYPE DOMAIN-CONTAINING PROTEIN"/>
    <property type="match status" value="1"/>
</dbReference>
<evidence type="ECO:0000256" key="3">
    <source>
        <dbReference type="ARBA" id="ARBA00022833"/>
    </source>
</evidence>
<organism evidence="7 8">
    <name type="scientific">Centaurea solstitialis</name>
    <name type="common">yellow star-thistle</name>
    <dbReference type="NCBI Taxonomy" id="347529"/>
    <lineage>
        <taxon>Eukaryota</taxon>
        <taxon>Viridiplantae</taxon>
        <taxon>Streptophyta</taxon>
        <taxon>Embryophyta</taxon>
        <taxon>Tracheophyta</taxon>
        <taxon>Spermatophyta</taxon>
        <taxon>Magnoliopsida</taxon>
        <taxon>eudicotyledons</taxon>
        <taxon>Gunneridae</taxon>
        <taxon>Pentapetalae</taxon>
        <taxon>asterids</taxon>
        <taxon>campanulids</taxon>
        <taxon>Asterales</taxon>
        <taxon>Asteraceae</taxon>
        <taxon>Carduoideae</taxon>
        <taxon>Cardueae</taxon>
        <taxon>Centaureinae</taxon>
        <taxon>Centaurea</taxon>
    </lineage>
</organism>
<feature type="domain" description="RING-type" evidence="6">
    <location>
        <begin position="73"/>
        <end position="116"/>
    </location>
</feature>
<reference evidence="7" key="1">
    <citation type="submission" date="2023-03" db="EMBL/GenBank/DDBJ databases">
        <title>Chromosome-scale reference genome and RAD-based genetic map of yellow starthistle (Centaurea solstitialis) reveal putative structural variation and QTLs associated with invader traits.</title>
        <authorList>
            <person name="Reatini B."/>
            <person name="Cang F.A."/>
            <person name="Jiang Q."/>
            <person name="Mckibben M.T.W."/>
            <person name="Barker M.S."/>
            <person name="Rieseberg L.H."/>
            <person name="Dlugosch K.M."/>
        </authorList>
    </citation>
    <scope>NUCLEOTIDE SEQUENCE</scope>
    <source>
        <strain evidence="7">CAN-66</strain>
        <tissue evidence="7">Leaf</tissue>
    </source>
</reference>
<feature type="signal peptide" evidence="5">
    <location>
        <begin position="1"/>
        <end position="20"/>
    </location>
</feature>
<evidence type="ECO:0000313" key="7">
    <source>
        <dbReference type="EMBL" id="KAJ9546000.1"/>
    </source>
</evidence>
<proteinExistence type="predicted"/>
<sequence length="188" mass="20808">MLMAIIFFILLLLPILRIKSDLLNLLSDSISDLLHGGVNPRLHDSDVSLIDLPIIRFHDLQDRRRSSVVDRMCFICSGDYDKDDVVCQLGRCGHVFHSDCVAKMLHRRQGSCPFCHSPVFAGMMSPEKVSGDFGSGRLSRVRGRYGRIPSMGSTPLPVGFSHMLGRNGLVGLPSWRPDTTGASMVTCH</sequence>